<dbReference type="InterPro" id="IPR004088">
    <property type="entry name" value="KH_dom_type_1"/>
</dbReference>
<feature type="domain" description="K Homology" evidence="5">
    <location>
        <begin position="349"/>
        <end position="419"/>
    </location>
</feature>
<keyword evidence="2" id="KW-0694">RNA-binding</keyword>
<dbReference type="SUPFAM" id="SSF54791">
    <property type="entry name" value="Eukaryotic type KH-domain (KH-domain type I)"/>
    <property type="match status" value="3"/>
</dbReference>
<sequence>MKQQLFLIFCVLFLEQGMGMKRPAEEDYNSNVHAKRSRDENGDGGPQLTLRFLLQSKDAGGIIGKAGSNVKRLRSEFIPAKLLLFFSLSCYFPSFFPSLASRSQMPNCVRLCTHLPALPALVPVLNSPKYKAVVNVPDTNSPERVLTITAAQESAIQIFSECLPKIGERQPSDRNGKEIQMLVQRSQVGSVIGRGGYKIKETREQTGAQIKVFADCLPDSTERVVSICGSDDVILACVRNVIDTLNETPLKGQVSLYDPSRGNNWDYGGGFGGGPRGGGGRGGRDGGGRGRGGRGRGGRGGGRGGGSFGGGGDMGFGGNFNQDFGGGGNMGGGDMEGQWNQEGPVSGGEYTTTQVTIPKDLAGSIIGRGGQRIKEIRERSGATIKIDDPLPGSNDRIITISGNQSQINFGQFLLQQSVRQYSGKNF</sequence>
<protein>
    <recommendedName>
        <fullName evidence="5">K Homology domain-containing protein</fullName>
    </recommendedName>
</protein>
<keyword evidence="4" id="KW-0732">Signal</keyword>
<evidence type="ECO:0000256" key="1">
    <source>
        <dbReference type="ARBA" id="ARBA00022737"/>
    </source>
</evidence>
<reference evidence="6 7" key="1">
    <citation type="submission" date="2022-05" db="EMBL/GenBank/DDBJ databases">
        <authorList>
            <consortium name="Genoscope - CEA"/>
            <person name="William W."/>
        </authorList>
    </citation>
    <scope>NUCLEOTIDE SEQUENCE [LARGE SCALE GENOMIC DNA]</scope>
</reference>
<feature type="compositionally biased region" description="Gly residues" evidence="3">
    <location>
        <begin position="267"/>
        <end position="281"/>
    </location>
</feature>
<feature type="signal peptide" evidence="4">
    <location>
        <begin position="1"/>
        <end position="19"/>
    </location>
</feature>
<dbReference type="InterPro" id="IPR004087">
    <property type="entry name" value="KH_dom"/>
</dbReference>
<dbReference type="CDD" id="cd22434">
    <property type="entry name" value="KH-I_HNRNPK_rpt3"/>
    <property type="match status" value="1"/>
</dbReference>
<proteinExistence type="predicted"/>
<dbReference type="Gene3D" id="3.30.1370.10">
    <property type="entry name" value="K Homology domain, type 1"/>
    <property type="match status" value="3"/>
</dbReference>
<evidence type="ECO:0000259" key="5">
    <source>
        <dbReference type="SMART" id="SM00322"/>
    </source>
</evidence>
<dbReference type="SMART" id="SM00322">
    <property type="entry name" value="KH"/>
    <property type="match status" value="3"/>
</dbReference>
<gene>
    <name evidence="6" type="ORF">PLOB_00009735</name>
</gene>
<evidence type="ECO:0000256" key="4">
    <source>
        <dbReference type="SAM" id="SignalP"/>
    </source>
</evidence>
<accession>A0ABN8QUX7</accession>
<keyword evidence="1" id="KW-0677">Repeat</keyword>
<dbReference type="Proteomes" id="UP001159405">
    <property type="component" value="Unassembled WGS sequence"/>
</dbReference>
<keyword evidence="7" id="KW-1185">Reference proteome</keyword>
<feature type="region of interest" description="Disordered" evidence="3">
    <location>
        <begin position="267"/>
        <end position="345"/>
    </location>
</feature>
<evidence type="ECO:0000256" key="3">
    <source>
        <dbReference type="SAM" id="MobiDB-lite"/>
    </source>
</evidence>
<dbReference type="CDD" id="cd22432">
    <property type="entry name" value="KH-I_HNRNPK_rpt1"/>
    <property type="match status" value="1"/>
</dbReference>
<dbReference type="Pfam" id="PF00013">
    <property type="entry name" value="KH_1"/>
    <property type="match status" value="2"/>
</dbReference>
<dbReference type="PANTHER" id="PTHR10288">
    <property type="entry name" value="KH DOMAIN CONTAINING RNA BINDING PROTEIN"/>
    <property type="match status" value="1"/>
</dbReference>
<dbReference type="InterPro" id="IPR036612">
    <property type="entry name" value="KH_dom_type_1_sf"/>
</dbReference>
<feature type="compositionally biased region" description="Gly residues" evidence="3">
    <location>
        <begin position="298"/>
        <end position="335"/>
    </location>
</feature>
<evidence type="ECO:0000313" key="6">
    <source>
        <dbReference type="EMBL" id="CAH3169334.1"/>
    </source>
</evidence>
<dbReference type="PROSITE" id="PS50084">
    <property type="entry name" value="KH_TYPE_1"/>
    <property type="match status" value="3"/>
</dbReference>
<dbReference type="EMBL" id="CALNXK010000149">
    <property type="protein sequence ID" value="CAH3169334.1"/>
    <property type="molecule type" value="Genomic_DNA"/>
</dbReference>
<evidence type="ECO:0000256" key="2">
    <source>
        <dbReference type="PROSITE-ProRule" id="PRU00117"/>
    </source>
</evidence>
<feature type="domain" description="K Homology" evidence="5">
    <location>
        <begin position="175"/>
        <end position="246"/>
    </location>
</feature>
<evidence type="ECO:0000313" key="7">
    <source>
        <dbReference type="Proteomes" id="UP001159405"/>
    </source>
</evidence>
<feature type="domain" description="K Homology" evidence="5">
    <location>
        <begin position="46"/>
        <end position="167"/>
    </location>
</feature>
<feature type="chain" id="PRO_5045155212" description="K Homology domain-containing protein" evidence="4">
    <location>
        <begin position="20"/>
        <end position="426"/>
    </location>
</feature>
<organism evidence="6 7">
    <name type="scientific">Porites lobata</name>
    <dbReference type="NCBI Taxonomy" id="104759"/>
    <lineage>
        <taxon>Eukaryota</taxon>
        <taxon>Metazoa</taxon>
        <taxon>Cnidaria</taxon>
        <taxon>Anthozoa</taxon>
        <taxon>Hexacorallia</taxon>
        <taxon>Scleractinia</taxon>
        <taxon>Fungiina</taxon>
        <taxon>Poritidae</taxon>
        <taxon>Porites</taxon>
    </lineage>
</organism>
<comment type="caution">
    <text evidence="6">The sequence shown here is derived from an EMBL/GenBank/DDBJ whole genome shotgun (WGS) entry which is preliminary data.</text>
</comment>
<name>A0ABN8QUX7_9CNID</name>